<keyword evidence="1" id="KW-1185">Reference proteome</keyword>
<evidence type="ECO:0000313" key="2">
    <source>
        <dbReference type="RefSeq" id="XP_075109968.1"/>
    </source>
</evidence>
<reference evidence="1" key="1">
    <citation type="journal article" date="2014" name="Nat. Commun.">
        <title>The tobacco genome sequence and its comparison with those of tomato and potato.</title>
        <authorList>
            <person name="Sierro N."/>
            <person name="Battey J.N."/>
            <person name="Ouadi S."/>
            <person name="Bakaher N."/>
            <person name="Bovet L."/>
            <person name="Willig A."/>
            <person name="Goepfert S."/>
            <person name="Peitsch M.C."/>
            <person name="Ivanov N.V."/>
        </authorList>
    </citation>
    <scope>NUCLEOTIDE SEQUENCE [LARGE SCALE GENOMIC DNA]</scope>
</reference>
<organism evidence="1 2">
    <name type="scientific">Nicotiana tabacum</name>
    <name type="common">Common tobacco</name>
    <dbReference type="NCBI Taxonomy" id="4097"/>
    <lineage>
        <taxon>Eukaryota</taxon>
        <taxon>Viridiplantae</taxon>
        <taxon>Streptophyta</taxon>
        <taxon>Embryophyta</taxon>
        <taxon>Tracheophyta</taxon>
        <taxon>Spermatophyta</taxon>
        <taxon>Magnoliopsida</taxon>
        <taxon>eudicotyledons</taxon>
        <taxon>Gunneridae</taxon>
        <taxon>Pentapetalae</taxon>
        <taxon>asterids</taxon>
        <taxon>lamiids</taxon>
        <taxon>Solanales</taxon>
        <taxon>Solanaceae</taxon>
        <taxon>Nicotianoideae</taxon>
        <taxon>Nicotianeae</taxon>
        <taxon>Nicotiana</taxon>
    </lineage>
</organism>
<protein>
    <submittedName>
        <fullName evidence="2">Uncharacterized protein LOC142181202</fullName>
    </submittedName>
</protein>
<dbReference type="RefSeq" id="XP_075109968.1">
    <property type="nucleotide sequence ID" value="XM_075253867.1"/>
</dbReference>
<reference evidence="2" key="2">
    <citation type="submission" date="2025-08" db="UniProtKB">
        <authorList>
            <consortium name="RefSeq"/>
        </authorList>
    </citation>
    <scope>IDENTIFICATION</scope>
    <source>
        <tissue evidence="2">Leaf</tissue>
    </source>
</reference>
<dbReference type="Proteomes" id="UP000790787">
    <property type="component" value="Chromosome 5"/>
</dbReference>
<name>A0AC58UKF2_TOBAC</name>
<sequence>MFIKLQLTRVPTSFKIKPSFYRLGGFPLALQTWLYECCPSLDGHFADHLGNNKLPRILKWVVMGQIPNEQVALQMCSLQRKQLKNITPTDDEKKQFDVRGLSFEIEVECTDSQPSQPDSFQVFGTQLPKTQSMPESTGGDSQPTNAEVMKELQALKLFVENKFEEVLVAIGRQSVKPEGNSSIFIFYII</sequence>
<evidence type="ECO:0000313" key="1">
    <source>
        <dbReference type="Proteomes" id="UP000790787"/>
    </source>
</evidence>
<gene>
    <name evidence="2" type="primary">LOC142181202</name>
</gene>
<accession>A0AC58UKF2</accession>
<proteinExistence type="predicted"/>